<proteinExistence type="predicted"/>
<evidence type="ECO:0000313" key="2">
    <source>
        <dbReference type="EMBL" id="MBB4071207.1"/>
    </source>
</evidence>
<dbReference type="AlphaFoldDB" id="A0A840DMG0"/>
<keyword evidence="3" id="KW-1185">Reference proteome</keyword>
<dbReference type="PROSITE" id="PS51257">
    <property type="entry name" value="PROKAR_LIPOPROTEIN"/>
    <property type="match status" value="1"/>
</dbReference>
<feature type="chain" id="PRO_5039277433" evidence="1">
    <location>
        <begin position="21"/>
        <end position="168"/>
    </location>
</feature>
<protein>
    <submittedName>
        <fullName evidence="2">Pentapeptide MXKDX repeat protein</fullName>
    </submittedName>
</protein>
<comment type="caution">
    <text evidence="2">The sequence shown here is derived from an EMBL/GenBank/DDBJ whole genome shotgun (WGS) entry which is preliminary data.</text>
</comment>
<dbReference type="InterPro" id="IPR036249">
    <property type="entry name" value="Thioredoxin-like_sf"/>
</dbReference>
<sequence>MNKKTTAIVSLLVASTFALTGCSGGDKMEADKAMSGDSMMTESKTDSMQHDAMSGDAMEHDAMMGTSFITYKEYSESMSKYDGSKVVLFFAGEDATSTAIEKEFTDDMAKVPEGYTVVRVKHTAHMDVAQQYAVTTTPTFVELDNTGKAKASWQPKTAADLVMDAMSN</sequence>
<dbReference type="Proteomes" id="UP000571183">
    <property type="component" value="Unassembled WGS sequence"/>
</dbReference>
<name>A0A840DMG0_9MICO</name>
<dbReference type="SUPFAM" id="SSF52833">
    <property type="entry name" value="Thioredoxin-like"/>
    <property type="match status" value="1"/>
</dbReference>
<keyword evidence="1" id="KW-0732">Signal</keyword>
<gene>
    <name evidence="2" type="ORF">F5897_000499</name>
</gene>
<dbReference type="Gene3D" id="3.40.30.10">
    <property type="entry name" value="Glutaredoxin"/>
    <property type="match status" value="1"/>
</dbReference>
<evidence type="ECO:0000313" key="3">
    <source>
        <dbReference type="Proteomes" id="UP000571183"/>
    </source>
</evidence>
<organism evidence="2 3">
    <name type="scientific">Canibacter oris</name>
    <dbReference type="NCBI Taxonomy" id="1365628"/>
    <lineage>
        <taxon>Bacteria</taxon>
        <taxon>Bacillati</taxon>
        <taxon>Actinomycetota</taxon>
        <taxon>Actinomycetes</taxon>
        <taxon>Micrococcales</taxon>
        <taxon>Microbacteriaceae</taxon>
        <taxon>Canibacter</taxon>
    </lineage>
</organism>
<dbReference type="EMBL" id="JACIFD010000004">
    <property type="protein sequence ID" value="MBB4071207.1"/>
    <property type="molecule type" value="Genomic_DNA"/>
</dbReference>
<accession>A0A840DMG0</accession>
<reference evidence="2" key="1">
    <citation type="submission" date="2020-08" db="EMBL/GenBank/DDBJ databases">
        <title>Sequencing the genomes of 1000 actinobacteria strains.</title>
        <authorList>
            <person name="Klenk H.-P."/>
        </authorList>
    </citation>
    <scope>NUCLEOTIDE SEQUENCE [LARGE SCALE GENOMIC DNA]</scope>
    <source>
        <strain evidence="2">DSM 27064</strain>
    </source>
</reference>
<evidence type="ECO:0000256" key="1">
    <source>
        <dbReference type="SAM" id="SignalP"/>
    </source>
</evidence>
<feature type="signal peptide" evidence="1">
    <location>
        <begin position="1"/>
        <end position="20"/>
    </location>
</feature>